<name>A0A239EAC2_9SPHN</name>
<gene>
    <name evidence="3" type="ORF">SAMN06295955_101673</name>
</gene>
<dbReference type="AlphaFoldDB" id="A0A239EAC2"/>
<evidence type="ECO:0000313" key="3">
    <source>
        <dbReference type="EMBL" id="SNS41439.1"/>
    </source>
</evidence>
<feature type="compositionally biased region" description="Low complexity" evidence="1">
    <location>
        <begin position="90"/>
        <end position="105"/>
    </location>
</feature>
<dbReference type="Proteomes" id="UP000198339">
    <property type="component" value="Unassembled WGS sequence"/>
</dbReference>
<evidence type="ECO:0000256" key="2">
    <source>
        <dbReference type="SAM" id="SignalP"/>
    </source>
</evidence>
<dbReference type="Pfam" id="PF06577">
    <property type="entry name" value="EipA"/>
    <property type="match status" value="1"/>
</dbReference>
<feature type="signal peptide" evidence="2">
    <location>
        <begin position="1"/>
        <end position="27"/>
    </location>
</feature>
<evidence type="ECO:0000313" key="4">
    <source>
        <dbReference type="Proteomes" id="UP000198339"/>
    </source>
</evidence>
<proteinExistence type="predicted"/>
<organism evidence="3 4">
    <name type="scientific">Sphingopyxis indica</name>
    <dbReference type="NCBI Taxonomy" id="436663"/>
    <lineage>
        <taxon>Bacteria</taxon>
        <taxon>Pseudomonadati</taxon>
        <taxon>Pseudomonadota</taxon>
        <taxon>Alphaproteobacteria</taxon>
        <taxon>Sphingomonadales</taxon>
        <taxon>Sphingomonadaceae</taxon>
        <taxon>Sphingopyxis</taxon>
    </lineage>
</organism>
<evidence type="ECO:0000256" key="1">
    <source>
        <dbReference type="SAM" id="MobiDB-lite"/>
    </source>
</evidence>
<dbReference type="OrthoDB" id="9796051at2"/>
<evidence type="ECO:0008006" key="5">
    <source>
        <dbReference type="Google" id="ProtNLM"/>
    </source>
</evidence>
<reference evidence="3 4" key="1">
    <citation type="submission" date="2017-06" db="EMBL/GenBank/DDBJ databases">
        <authorList>
            <person name="Kim H.J."/>
            <person name="Triplett B.A."/>
        </authorList>
    </citation>
    <scope>NUCLEOTIDE SEQUENCE [LARGE SCALE GENOMIC DNA]</scope>
    <source>
        <strain evidence="3 4">DS15</strain>
    </source>
</reference>
<keyword evidence="2" id="KW-0732">Signal</keyword>
<dbReference type="EMBL" id="FZPA01000001">
    <property type="protein sequence ID" value="SNS41439.1"/>
    <property type="molecule type" value="Genomic_DNA"/>
</dbReference>
<dbReference type="RefSeq" id="WP_089214520.1">
    <property type="nucleotide sequence ID" value="NZ_CP076394.1"/>
</dbReference>
<protein>
    <recommendedName>
        <fullName evidence="5">DUF1134 domain-containing protein</fullName>
    </recommendedName>
</protein>
<dbReference type="InterPro" id="IPR008325">
    <property type="entry name" value="EipA-like"/>
</dbReference>
<sequence length="263" mass="27399">MRPVLTKFAAMALATLGLALSPLPAAAQMTEVDPNTVIDSDLDNPDQTPPPPAYPSTDSSTPSYDGDLATGDEQITGAPVDPPATTATVGTDPQTAATTADPGTTYKEDDLIGAAEGVFGKGAQGLASLIEDVLKKQGEPNAYIVGREASGALGIGVRYGSGTLYHKVEGEMPAYWTGPSIGFDAGANAGNTFILVYNLFDSEDLYKRFPAGEGAAYLIGGFNASYLRSGDIVLIPIRVGVGARLGANVGYMKFRKKQSWLPF</sequence>
<feature type="region of interest" description="Disordered" evidence="1">
    <location>
        <begin position="36"/>
        <end position="107"/>
    </location>
</feature>
<feature type="chain" id="PRO_5012918410" description="DUF1134 domain-containing protein" evidence="2">
    <location>
        <begin position="28"/>
        <end position="263"/>
    </location>
</feature>
<keyword evidence="4" id="KW-1185">Reference proteome</keyword>
<accession>A0A239EAC2</accession>